<dbReference type="Proteomes" id="UP000053732">
    <property type="component" value="Unassembled WGS sequence"/>
</dbReference>
<accession>A0A0G4NVH3</accession>
<proteinExistence type="predicted"/>
<sequence>MQGLKYNDNVSDTRKKVGGDDTLQPRLQLRTAEMPVCVCVDHEAWQNRHRGTFASAPGVLGTCCAHREMSEFGSHGKTANKLSSHIKFVVRSR</sequence>
<name>A0A0G4NVH3_PENC3</name>
<evidence type="ECO:0000313" key="3">
    <source>
        <dbReference type="Proteomes" id="UP000053732"/>
    </source>
</evidence>
<reference evidence="2 3" key="1">
    <citation type="journal article" date="2014" name="Nat. Commun.">
        <title>Multiple recent horizontal transfers of a large genomic region in cheese making fungi.</title>
        <authorList>
            <person name="Cheeseman K."/>
            <person name="Ropars J."/>
            <person name="Renault P."/>
            <person name="Dupont J."/>
            <person name="Gouzy J."/>
            <person name="Branca A."/>
            <person name="Abraham A.L."/>
            <person name="Ceppi M."/>
            <person name="Conseiller E."/>
            <person name="Debuchy R."/>
            <person name="Malagnac F."/>
            <person name="Goarin A."/>
            <person name="Silar P."/>
            <person name="Lacoste S."/>
            <person name="Sallet E."/>
            <person name="Bensimon A."/>
            <person name="Giraud T."/>
            <person name="Brygoo Y."/>
        </authorList>
    </citation>
    <scope>NUCLEOTIDE SEQUENCE [LARGE SCALE GENOMIC DNA]</scope>
    <source>
        <strain evidence="3">FM 013</strain>
    </source>
</reference>
<dbReference type="AlphaFoldDB" id="A0A0G4NVH3"/>
<protein>
    <submittedName>
        <fullName evidence="2">Str. FM013</fullName>
    </submittedName>
</protein>
<dbReference type="EMBL" id="HG793134">
    <property type="protein sequence ID" value="CRL18073.1"/>
    <property type="molecule type" value="Genomic_DNA"/>
</dbReference>
<evidence type="ECO:0000256" key="1">
    <source>
        <dbReference type="SAM" id="MobiDB-lite"/>
    </source>
</evidence>
<keyword evidence="3" id="KW-1185">Reference proteome</keyword>
<organism evidence="2 3">
    <name type="scientific">Penicillium camemberti (strain FM 013)</name>
    <dbReference type="NCBI Taxonomy" id="1429867"/>
    <lineage>
        <taxon>Eukaryota</taxon>
        <taxon>Fungi</taxon>
        <taxon>Dikarya</taxon>
        <taxon>Ascomycota</taxon>
        <taxon>Pezizomycotina</taxon>
        <taxon>Eurotiomycetes</taxon>
        <taxon>Eurotiomycetidae</taxon>
        <taxon>Eurotiales</taxon>
        <taxon>Aspergillaceae</taxon>
        <taxon>Penicillium</taxon>
    </lineage>
</organism>
<gene>
    <name evidence="2" type="ORF">PCAMFM013_S001g001033</name>
</gene>
<evidence type="ECO:0000313" key="2">
    <source>
        <dbReference type="EMBL" id="CRL18073.1"/>
    </source>
</evidence>
<feature type="region of interest" description="Disordered" evidence="1">
    <location>
        <begin position="1"/>
        <end position="24"/>
    </location>
</feature>